<dbReference type="AlphaFoldDB" id="A0A918NPB6"/>
<dbReference type="PANTHER" id="PTHR35526:SF3">
    <property type="entry name" value="ANTI-SIGMA-F FACTOR RSBW"/>
    <property type="match status" value="1"/>
</dbReference>
<feature type="domain" description="Histidine kinase/HSP90-like ATPase" evidence="2">
    <location>
        <begin position="204"/>
        <end position="315"/>
    </location>
</feature>
<protein>
    <submittedName>
        <fullName evidence="4">Anti-sigma regulatory factor</fullName>
    </submittedName>
</protein>
<accession>A0A918NPB6</accession>
<dbReference type="InterPro" id="IPR050267">
    <property type="entry name" value="Anti-sigma-factor_SerPK"/>
</dbReference>
<evidence type="ECO:0000256" key="1">
    <source>
        <dbReference type="ARBA" id="ARBA00022527"/>
    </source>
</evidence>
<dbReference type="InterPro" id="IPR003594">
    <property type="entry name" value="HATPase_dom"/>
</dbReference>
<proteinExistence type="predicted"/>
<keyword evidence="1" id="KW-0723">Serine/threonine-protein kinase</keyword>
<feature type="domain" description="MEDS" evidence="3">
    <location>
        <begin position="23"/>
        <end position="166"/>
    </location>
</feature>
<evidence type="ECO:0000313" key="4">
    <source>
        <dbReference type="EMBL" id="GGX85188.1"/>
    </source>
</evidence>
<keyword evidence="1" id="KW-0418">Kinase</keyword>
<dbReference type="Proteomes" id="UP000645555">
    <property type="component" value="Unassembled WGS sequence"/>
</dbReference>
<dbReference type="InterPro" id="IPR047718">
    <property type="entry name" value="RsbA-like_anti_sig"/>
</dbReference>
<dbReference type="InterPro" id="IPR036890">
    <property type="entry name" value="HATPase_C_sf"/>
</dbReference>
<dbReference type="NCBIfam" id="NF041045">
    <property type="entry name" value="RsbA_anti_sig"/>
    <property type="match status" value="1"/>
</dbReference>
<dbReference type="Pfam" id="PF13581">
    <property type="entry name" value="HATPase_c_2"/>
    <property type="match status" value="1"/>
</dbReference>
<dbReference type="CDD" id="cd16936">
    <property type="entry name" value="HATPase_RsbW-like"/>
    <property type="match status" value="1"/>
</dbReference>
<evidence type="ECO:0000259" key="2">
    <source>
        <dbReference type="Pfam" id="PF13581"/>
    </source>
</evidence>
<gene>
    <name evidence="4" type="ORF">GCM10010515_60800</name>
</gene>
<reference evidence="4" key="1">
    <citation type="journal article" date="2014" name="Int. J. Syst. Evol. Microbiol.">
        <title>Complete genome sequence of Corynebacterium casei LMG S-19264T (=DSM 44701T), isolated from a smear-ripened cheese.</title>
        <authorList>
            <consortium name="US DOE Joint Genome Institute (JGI-PGF)"/>
            <person name="Walter F."/>
            <person name="Albersmeier A."/>
            <person name="Kalinowski J."/>
            <person name="Ruckert C."/>
        </authorList>
    </citation>
    <scope>NUCLEOTIDE SEQUENCE</scope>
    <source>
        <strain evidence="4">JCM 4956</strain>
    </source>
</reference>
<dbReference type="SUPFAM" id="SSF55874">
    <property type="entry name" value="ATPase domain of HSP90 chaperone/DNA topoisomerase II/histidine kinase"/>
    <property type="match status" value="1"/>
</dbReference>
<dbReference type="EMBL" id="BMWD01000026">
    <property type="protein sequence ID" value="GGX85188.1"/>
    <property type="molecule type" value="Genomic_DNA"/>
</dbReference>
<evidence type="ECO:0000259" key="3">
    <source>
        <dbReference type="Pfam" id="PF14417"/>
    </source>
</evidence>
<keyword evidence="5" id="KW-1185">Reference proteome</keyword>
<sequence length="321" mass="33864">MPPRRSVAGGSRMMRAGPEPFVHPALFYGDDDEYLAGTVPFLLEGLAAAEPVAVAAPVPRLDLIRAGLGTAAEAVHFVDMSTAGRNPGRIIPSVLRRFADPRSGGRVRIIGEPIWAGRTAVEYPACVQHEALINAAFAGRDATILCPYDARRLPGEVLADARATHPVVIAGGVGSESAAYDPDGVLARWNEPLRHPPGAATASFDAETLPVTRDFALRQAGERGAGHARLQDLALIVAELTTNSVVHAGGTGTLRLWAESEQIVCEVEDAGLLTDPLAGRRPARPDQLGGRGLLLVNHLSDLVRVHAGDGGTTIRSYVSRT</sequence>
<name>A0A918NPB6_9ACTN</name>
<evidence type="ECO:0000313" key="5">
    <source>
        <dbReference type="Proteomes" id="UP000645555"/>
    </source>
</evidence>
<dbReference type="Gene3D" id="3.30.565.10">
    <property type="entry name" value="Histidine kinase-like ATPase, C-terminal domain"/>
    <property type="match status" value="1"/>
</dbReference>
<dbReference type="GO" id="GO:0004674">
    <property type="term" value="F:protein serine/threonine kinase activity"/>
    <property type="evidence" value="ECO:0007669"/>
    <property type="project" value="UniProtKB-KW"/>
</dbReference>
<comment type="caution">
    <text evidence="4">The sequence shown here is derived from an EMBL/GenBank/DDBJ whole genome shotgun (WGS) entry which is preliminary data.</text>
</comment>
<dbReference type="InterPro" id="IPR025847">
    <property type="entry name" value="MEDS_domain"/>
</dbReference>
<reference evidence="4" key="2">
    <citation type="submission" date="2020-09" db="EMBL/GenBank/DDBJ databases">
        <authorList>
            <person name="Sun Q."/>
            <person name="Ohkuma M."/>
        </authorList>
    </citation>
    <scope>NUCLEOTIDE SEQUENCE</scope>
    <source>
        <strain evidence="4">JCM 4956</strain>
    </source>
</reference>
<keyword evidence="1" id="KW-0808">Transferase</keyword>
<organism evidence="4 5">
    <name type="scientific">Streptomyces fructofermentans</name>
    <dbReference type="NCBI Taxonomy" id="152141"/>
    <lineage>
        <taxon>Bacteria</taxon>
        <taxon>Bacillati</taxon>
        <taxon>Actinomycetota</taxon>
        <taxon>Actinomycetes</taxon>
        <taxon>Kitasatosporales</taxon>
        <taxon>Streptomycetaceae</taxon>
        <taxon>Streptomyces</taxon>
    </lineage>
</organism>
<dbReference type="Pfam" id="PF14417">
    <property type="entry name" value="MEDS"/>
    <property type="match status" value="1"/>
</dbReference>
<dbReference type="PANTHER" id="PTHR35526">
    <property type="entry name" value="ANTI-SIGMA-F FACTOR RSBW-RELATED"/>
    <property type="match status" value="1"/>
</dbReference>